<proteinExistence type="predicted"/>
<evidence type="ECO:0000256" key="1">
    <source>
        <dbReference type="SAM" id="SignalP"/>
    </source>
</evidence>
<dbReference type="AlphaFoldDB" id="A0A150X1P3"/>
<gene>
    <name evidence="5" type="ORF">AWW68_17250</name>
</gene>
<feature type="domain" description="EcxA zinc-binding" evidence="2">
    <location>
        <begin position="398"/>
        <end position="707"/>
    </location>
</feature>
<evidence type="ECO:0000313" key="5">
    <source>
        <dbReference type="EMBL" id="KYG72647.1"/>
    </source>
</evidence>
<protein>
    <submittedName>
        <fullName evidence="5">Peptidase</fullName>
    </submittedName>
</protein>
<dbReference type="InterPro" id="IPR032534">
    <property type="entry name" value="EcxA_zinc-bd"/>
</dbReference>
<evidence type="ECO:0000259" key="3">
    <source>
        <dbReference type="Pfam" id="PF17148"/>
    </source>
</evidence>
<dbReference type="PANTHER" id="PTHR38478:SF1">
    <property type="entry name" value="ZINC DEPENDENT METALLOPROTEASE DOMAIN LIPOPROTEIN"/>
    <property type="match status" value="1"/>
</dbReference>
<feature type="signal peptide" evidence="1">
    <location>
        <begin position="1"/>
        <end position="20"/>
    </location>
</feature>
<dbReference type="InterPro" id="IPR024079">
    <property type="entry name" value="MetalloPept_cat_dom_sf"/>
</dbReference>
<dbReference type="RefSeq" id="WP_068224652.1">
    <property type="nucleotide sequence ID" value="NZ_CP139724.1"/>
</dbReference>
<dbReference type="InterPro" id="IPR033413">
    <property type="entry name" value="DUF5117"/>
</dbReference>
<keyword evidence="1" id="KW-0732">Signal</keyword>
<accession>A0A150X1P3</accession>
<dbReference type="Pfam" id="PF16313">
    <property type="entry name" value="DUF4953"/>
    <property type="match status" value="1"/>
</dbReference>
<name>A0A150X1P3_9BACT</name>
<evidence type="ECO:0000259" key="2">
    <source>
        <dbReference type="Pfam" id="PF16313"/>
    </source>
</evidence>
<dbReference type="PANTHER" id="PTHR38478">
    <property type="entry name" value="PEPTIDASE M1A AND M12B"/>
    <property type="match status" value="1"/>
</dbReference>
<comment type="caution">
    <text evidence="5">The sequence shown here is derived from an EMBL/GenBank/DDBJ whole genome shotgun (WGS) entry which is preliminary data.</text>
</comment>
<dbReference type="OrthoDB" id="9776599at2"/>
<reference evidence="5 6" key="1">
    <citation type="submission" date="2016-01" db="EMBL/GenBank/DDBJ databases">
        <title>Genome sequencing of Roseivirga spongicola UST030701-084.</title>
        <authorList>
            <person name="Selvaratnam C."/>
            <person name="Thevarajoo S."/>
            <person name="Goh K.M."/>
            <person name="Ee R."/>
            <person name="Chan K.-G."/>
            <person name="Chong C.S."/>
        </authorList>
    </citation>
    <scope>NUCLEOTIDE SEQUENCE [LARGE SCALE GENOMIC DNA]</scope>
    <source>
        <strain evidence="5 6">UST030701-084</strain>
    </source>
</reference>
<evidence type="ECO:0000259" key="4">
    <source>
        <dbReference type="Pfam" id="PF17162"/>
    </source>
</evidence>
<keyword evidence="6" id="KW-1185">Reference proteome</keyword>
<feature type="domain" description="DUF5117" evidence="3">
    <location>
        <begin position="80"/>
        <end position="272"/>
    </location>
</feature>
<feature type="chain" id="PRO_5007574047" evidence="1">
    <location>
        <begin position="21"/>
        <end position="815"/>
    </location>
</feature>
<sequence length="815" mass="91184">MKLRFSLTLAMLFIFGLVQAQKSIEDVTSGAEKKEGYFTYYWDEKSGKVWLEIDKFDTEFLYVNSLTAGVGSNDIGLDRGQLGGTQIVEFRRVGPKILMVQPNYRYRAVSDNMDEVKAVKEAFAESVLQGFKVEAETDGRVLVDLTSMLLSDAHGVSNTLSRSRQGNFRVDASRSAIYPPMLKNFPKNSEFEATITFTGSGAGGYLRSVTPSSDAVTVRMHHSFIELPDNGYERRKADPRSGYGTISYLDYATPIQEDIQKRFTRRHRLEKKNPKARVSEPVEPIRYYVDRGAPEPIKSALIEGARWWNQAFEAAGYRNAFLVEEMPEGADPLDIRYNVIQWVHRSTRGWSYGSSVTDPRTGEIIKGHVSLGSLRVRQDFLIAQGLLTPYENGTTPDPRMLEMALARLRQLSAHEVGHTIGLMHNYISSTNDRASVMDYPHPKIDLVNGKISLADAYDVGIGAWDKAAITWGYQDFPDNVDEDKALDELIEKQFKDGLGFITDSDSRPIGSSHPQSHLWDNGKSATEELNRLMQVRKLVMNNFSEKQIPVGAPMTTLEEVLVPMYMLHRYQLEGAAKVIGGTYYNYKLRGDSQPLPRTAPKAEQEAALNALLHTVHPSNLAFPEHILKMIPPRVPGFGRSRETFKVRTGIDFDAVAPGETIAGAVMSFIFNGQRATRLVQQKAMDSNQIGLTDVINTAIENTFGKTYTNDYHRQLNFATENQLVYALMDLFKNRGASAQARSEALLGLEKIQTKVSRGGTSGDSSTAAHHAFLRLTIEQFMENPQELQLQDALTPPDGSPIGMGMMHWCTLHDNH</sequence>
<dbReference type="GO" id="GO:0008237">
    <property type="term" value="F:metallopeptidase activity"/>
    <property type="evidence" value="ECO:0007669"/>
    <property type="project" value="InterPro"/>
</dbReference>
<dbReference type="Proteomes" id="UP000075606">
    <property type="component" value="Unassembled WGS sequence"/>
</dbReference>
<dbReference type="Pfam" id="PF17148">
    <property type="entry name" value="DUF5117"/>
    <property type="match status" value="1"/>
</dbReference>
<dbReference type="CDD" id="cd04276">
    <property type="entry name" value="ZnMc_MMP_like_2"/>
    <property type="match status" value="1"/>
</dbReference>
<evidence type="ECO:0000313" key="6">
    <source>
        <dbReference type="Proteomes" id="UP000075606"/>
    </source>
</evidence>
<dbReference type="EMBL" id="LRPC01000029">
    <property type="protein sequence ID" value="KYG72647.1"/>
    <property type="molecule type" value="Genomic_DNA"/>
</dbReference>
<feature type="domain" description="DUF5118" evidence="4">
    <location>
        <begin position="24"/>
        <end position="69"/>
    </location>
</feature>
<dbReference type="Pfam" id="PF17162">
    <property type="entry name" value="DUF5118"/>
    <property type="match status" value="1"/>
</dbReference>
<dbReference type="SUPFAM" id="SSF55486">
    <property type="entry name" value="Metalloproteases ('zincins'), catalytic domain"/>
    <property type="match status" value="1"/>
</dbReference>
<dbReference type="InterPro" id="IPR033428">
    <property type="entry name" value="DUF5118"/>
</dbReference>
<organism evidence="5 6">
    <name type="scientific">Roseivirga spongicola</name>
    <dbReference type="NCBI Taxonomy" id="333140"/>
    <lineage>
        <taxon>Bacteria</taxon>
        <taxon>Pseudomonadati</taxon>
        <taxon>Bacteroidota</taxon>
        <taxon>Cytophagia</taxon>
        <taxon>Cytophagales</taxon>
        <taxon>Roseivirgaceae</taxon>
        <taxon>Roseivirga</taxon>
    </lineage>
</organism>
<dbReference type="Gene3D" id="3.40.390.10">
    <property type="entry name" value="Collagenase (Catalytic Domain)"/>
    <property type="match status" value="1"/>
</dbReference>
<dbReference type="InterPro" id="IPR034032">
    <property type="entry name" value="Zn_MMP-like_bac"/>
</dbReference>
<dbReference type="STRING" id="333140.AWW68_17250"/>